<dbReference type="Pfam" id="PF24333">
    <property type="entry name" value="DUF7501"/>
    <property type="match status" value="1"/>
</dbReference>
<dbReference type="AlphaFoldDB" id="A0A1G6MRP7"/>
<proteinExistence type="predicted"/>
<accession>A0A1G6MRP7</accession>
<sequence>MATNTTTDWSDPVACPFCGAELTSPGAGFVDHIDDNADCEDGFEHWRANIAGDLAGEWTG</sequence>
<gene>
    <name evidence="2" type="ORF">SAMN04488694_11094</name>
    <name evidence="1" type="ORF">SAMN05192552_100574</name>
</gene>
<evidence type="ECO:0000313" key="3">
    <source>
        <dbReference type="Proteomes" id="UP000199320"/>
    </source>
</evidence>
<organism evidence="1 4">
    <name type="scientific">Natrinema hispanicum</name>
    <dbReference type="NCBI Taxonomy" id="392421"/>
    <lineage>
        <taxon>Archaea</taxon>
        <taxon>Methanobacteriati</taxon>
        <taxon>Methanobacteriota</taxon>
        <taxon>Stenosarchaea group</taxon>
        <taxon>Halobacteria</taxon>
        <taxon>Halobacteriales</taxon>
        <taxon>Natrialbaceae</taxon>
        <taxon>Natrinema</taxon>
    </lineage>
</organism>
<dbReference type="EMBL" id="FMZP01000005">
    <property type="protein sequence ID" value="SDC57887.1"/>
    <property type="molecule type" value="Genomic_DNA"/>
</dbReference>
<reference evidence="2" key="1">
    <citation type="submission" date="2016-10" db="EMBL/GenBank/DDBJ databases">
        <authorList>
            <person name="de Groot N.N."/>
        </authorList>
    </citation>
    <scope>NUCLEOTIDE SEQUENCE [LARGE SCALE GENOMIC DNA]</scope>
    <source>
        <strain evidence="2">CDM_6</strain>
    </source>
</reference>
<dbReference type="OrthoDB" id="179461at2157"/>
<dbReference type="Proteomes" id="UP000324021">
    <property type="component" value="Unassembled WGS sequence"/>
</dbReference>
<evidence type="ECO:0000313" key="4">
    <source>
        <dbReference type="Proteomes" id="UP000324021"/>
    </source>
</evidence>
<evidence type="ECO:0000313" key="2">
    <source>
        <dbReference type="EMBL" id="SET68877.1"/>
    </source>
</evidence>
<dbReference type="EMBL" id="FOIC01000010">
    <property type="protein sequence ID" value="SET68877.1"/>
    <property type="molecule type" value="Genomic_DNA"/>
</dbReference>
<evidence type="ECO:0000313" key="1">
    <source>
        <dbReference type="EMBL" id="SDC57887.1"/>
    </source>
</evidence>
<protein>
    <submittedName>
        <fullName evidence="1">Uncharacterized protein</fullName>
    </submittedName>
</protein>
<name>A0A1G6MRP7_9EURY</name>
<dbReference type="Proteomes" id="UP000199320">
    <property type="component" value="Unassembled WGS sequence"/>
</dbReference>
<dbReference type="InterPro" id="IPR055924">
    <property type="entry name" value="DUF7501"/>
</dbReference>
<keyword evidence="3" id="KW-1185">Reference proteome</keyword>
<dbReference type="RefSeq" id="WP_092933116.1">
    <property type="nucleotide sequence ID" value="NZ_FMZP01000005.1"/>
</dbReference>
<reference evidence="3 4" key="2">
    <citation type="submission" date="2016-10" db="EMBL/GenBank/DDBJ databases">
        <authorList>
            <person name="Varghese N."/>
            <person name="Submissions S."/>
        </authorList>
    </citation>
    <scope>NUCLEOTIDE SEQUENCE [LARGE SCALE GENOMIC DNA]</scope>
    <source>
        <strain evidence="1 4">CDM_1</strain>
        <strain evidence="3">CDM_6</strain>
    </source>
</reference>